<dbReference type="RefSeq" id="WP_377405977.1">
    <property type="nucleotide sequence ID" value="NZ_JBHTFQ010000009.1"/>
</dbReference>
<keyword evidence="2" id="KW-1185">Reference proteome</keyword>
<dbReference type="Pfam" id="PF05013">
    <property type="entry name" value="FGase"/>
    <property type="match status" value="1"/>
</dbReference>
<dbReference type="Gene3D" id="3.40.630.40">
    <property type="entry name" value="Zn-dependent exopeptidases"/>
    <property type="match status" value="1"/>
</dbReference>
<dbReference type="Proteomes" id="UP001596516">
    <property type="component" value="Unassembled WGS sequence"/>
</dbReference>
<evidence type="ECO:0000313" key="1">
    <source>
        <dbReference type="EMBL" id="MFC7705758.1"/>
    </source>
</evidence>
<dbReference type="EMBL" id="JBHTFQ010000009">
    <property type="protein sequence ID" value="MFC7705758.1"/>
    <property type="molecule type" value="Genomic_DNA"/>
</dbReference>
<accession>A0ABW2UP54</accession>
<gene>
    <name evidence="1" type="ORF">ACFQXB_16335</name>
</gene>
<evidence type="ECO:0000313" key="2">
    <source>
        <dbReference type="Proteomes" id="UP001596516"/>
    </source>
</evidence>
<name>A0ABW2UP54_9RHOB</name>
<organism evidence="1 2">
    <name type="scientific">Plastorhodobacter daqingensis</name>
    <dbReference type="NCBI Taxonomy" id="1387281"/>
    <lineage>
        <taxon>Bacteria</taxon>
        <taxon>Pseudomonadati</taxon>
        <taxon>Pseudomonadota</taxon>
        <taxon>Alphaproteobacteria</taxon>
        <taxon>Rhodobacterales</taxon>
        <taxon>Paracoccaceae</taxon>
        <taxon>Plastorhodobacter</taxon>
    </lineage>
</organism>
<reference evidence="2" key="1">
    <citation type="journal article" date="2019" name="Int. J. Syst. Evol. Microbiol.">
        <title>The Global Catalogue of Microorganisms (GCM) 10K type strain sequencing project: providing services to taxonomists for standard genome sequencing and annotation.</title>
        <authorList>
            <consortium name="The Broad Institute Genomics Platform"/>
            <consortium name="The Broad Institute Genome Sequencing Center for Infectious Disease"/>
            <person name="Wu L."/>
            <person name="Ma J."/>
        </authorList>
    </citation>
    <scope>NUCLEOTIDE SEQUENCE [LARGE SCALE GENOMIC DNA]</scope>
    <source>
        <strain evidence="2">CGMCC 1.12750</strain>
    </source>
</reference>
<dbReference type="InterPro" id="IPR007709">
    <property type="entry name" value="N-FG_amidohydro"/>
</dbReference>
<protein>
    <submittedName>
        <fullName evidence="1">N-formylglutamate amidohydrolase</fullName>
    </submittedName>
</protein>
<comment type="caution">
    <text evidence="1">The sequence shown here is derived from an EMBL/GenBank/DDBJ whole genome shotgun (WGS) entry which is preliminary data.</text>
</comment>
<proteinExistence type="predicted"/>
<sequence>MHGHAFRLELPESITTSAVFASPHSGRDYPPAFLSRSILDAHAVRSSEDAFMDWLVADAPACGAPLLLAMAPRAYVDLNRSSDELDPALIEGLRRSMPNPRISSGLGVIPRVVSNGRAIYRGKLTLAEAEERLQKVWHPYHAALQGLLQDQINRFGEAILFDMHSMPHDAIASYGQRGRAIPEVVIGDRFGASAAGWIVDAVERVFAESGLRTARNAPFAGAFVTQHYGRPSKRQHVVQIEIDRALYMNEGTLELRPAFAAVQRTMGRIVAALAEIGRRESRLAAAE</sequence>
<dbReference type="SUPFAM" id="SSF53187">
    <property type="entry name" value="Zn-dependent exopeptidases"/>
    <property type="match status" value="1"/>
</dbReference>